<dbReference type="AlphaFoldDB" id="A0A9W6GU08"/>
<dbReference type="GO" id="GO:0005829">
    <property type="term" value="C:cytosol"/>
    <property type="evidence" value="ECO:0007669"/>
    <property type="project" value="TreeGrafter"/>
</dbReference>
<proteinExistence type="inferred from homology"/>
<dbReference type="EC" id="5.1.1.1" evidence="4 7"/>
<dbReference type="GO" id="GO:0008784">
    <property type="term" value="F:alanine racemase activity"/>
    <property type="evidence" value="ECO:0007669"/>
    <property type="project" value="UniProtKB-UniRule"/>
</dbReference>
<evidence type="ECO:0000256" key="5">
    <source>
        <dbReference type="ARBA" id="ARBA00022898"/>
    </source>
</evidence>
<dbReference type="PANTHER" id="PTHR30511">
    <property type="entry name" value="ALANINE RACEMASE"/>
    <property type="match status" value="1"/>
</dbReference>
<evidence type="ECO:0000256" key="1">
    <source>
        <dbReference type="ARBA" id="ARBA00000316"/>
    </source>
</evidence>
<dbReference type="RefSeq" id="WP_281802317.1">
    <property type="nucleotide sequence ID" value="NZ_BSEC01000001.1"/>
</dbReference>
<comment type="similarity">
    <text evidence="3 7">Belongs to the alanine racemase family.</text>
</comment>
<evidence type="ECO:0000256" key="2">
    <source>
        <dbReference type="ARBA" id="ARBA00001933"/>
    </source>
</evidence>
<evidence type="ECO:0000313" key="11">
    <source>
        <dbReference type="EMBL" id="GLI92850.1"/>
    </source>
</evidence>
<feature type="binding site" evidence="7 9">
    <location>
        <position position="151"/>
    </location>
    <ligand>
        <name>substrate</name>
    </ligand>
</feature>
<comment type="catalytic activity">
    <reaction evidence="1 7">
        <text>L-alanine = D-alanine</text>
        <dbReference type="Rhea" id="RHEA:20249"/>
        <dbReference type="ChEBI" id="CHEBI:57416"/>
        <dbReference type="ChEBI" id="CHEBI:57972"/>
        <dbReference type="EC" id="5.1.1.1"/>
    </reaction>
</comment>
<feature type="active site" description="Proton acceptor; specific for L-alanine" evidence="7">
    <location>
        <position position="270"/>
    </location>
</feature>
<dbReference type="EMBL" id="BSEC01000001">
    <property type="protein sequence ID" value="GLI92850.1"/>
    <property type="molecule type" value="Genomic_DNA"/>
</dbReference>
<dbReference type="InterPro" id="IPR020622">
    <property type="entry name" value="Ala_racemase_pyridoxalP-BS"/>
</dbReference>
<gene>
    <name evidence="11" type="primary">alr_1</name>
    <name evidence="11" type="ORF">LMG27198_18420</name>
</gene>
<feature type="binding site" evidence="7 9">
    <location>
        <position position="323"/>
    </location>
    <ligand>
        <name>substrate</name>
    </ligand>
</feature>
<reference evidence="11" key="1">
    <citation type="journal article" date="2023" name="Int. J. Syst. Evol. Microbiol.">
        <title>Methylocystis iwaonis sp. nov., a type II methane-oxidizing bacterium from surface soil of a rice paddy field in Japan, and emended description of the genus Methylocystis (ex Whittenbury et al. 1970) Bowman et al. 1993.</title>
        <authorList>
            <person name="Kaise H."/>
            <person name="Sawadogo J.B."/>
            <person name="Alam M.S."/>
            <person name="Ueno C."/>
            <person name="Dianou D."/>
            <person name="Shinjo R."/>
            <person name="Asakawa S."/>
        </authorList>
    </citation>
    <scope>NUCLEOTIDE SEQUENCE</scope>
    <source>
        <strain evidence="11">LMG27198</strain>
    </source>
</reference>
<dbReference type="Proteomes" id="UP001144323">
    <property type="component" value="Unassembled WGS sequence"/>
</dbReference>
<feature type="active site" description="Proton acceptor; specific for D-alanine" evidence="7">
    <location>
        <position position="53"/>
    </location>
</feature>
<comment type="cofactor">
    <cofactor evidence="2 7 8">
        <name>pyridoxal 5'-phosphate</name>
        <dbReference type="ChEBI" id="CHEBI:597326"/>
    </cofactor>
</comment>
<name>A0A9W6GU08_9HYPH</name>
<dbReference type="SUPFAM" id="SSF51419">
    <property type="entry name" value="PLP-binding barrel"/>
    <property type="match status" value="1"/>
</dbReference>
<dbReference type="NCBIfam" id="TIGR00492">
    <property type="entry name" value="alr"/>
    <property type="match status" value="1"/>
</dbReference>
<evidence type="ECO:0000256" key="6">
    <source>
        <dbReference type="ARBA" id="ARBA00023235"/>
    </source>
</evidence>
<dbReference type="InterPro" id="IPR011079">
    <property type="entry name" value="Ala_racemase_C"/>
</dbReference>
<dbReference type="PROSITE" id="PS00395">
    <property type="entry name" value="ALANINE_RACEMASE"/>
    <property type="match status" value="1"/>
</dbReference>
<evidence type="ECO:0000256" key="8">
    <source>
        <dbReference type="PIRSR" id="PIRSR600821-50"/>
    </source>
</evidence>
<keyword evidence="5 7" id="KW-0663">Pyridoxal phosphate</keyword>
<dbReference type="InterPro" id="IPR029066">
    <property type="entry name" value="PLP-binding_barrel"/>
</dbReference>
<organism evidence="11 12">
    <name type="scientific">Methylocystis echinoides</name>
    <dbReference type="NCBI Taxonomy" id="29468"/>
    <lineage>
        <taxon>Bacteria</taxon>
        <taxon>Pseudomonadati</taxon>
        <taxon>Pseudomonadota</taxon>
        <taxon>Alphaproteobacteria</taxon>
        <taxon>Hyphomicrobiales</taxon>
        <taxon>Methylocystaceae</taxon>
        <taxon>Methylocystis</taxon>
    </lineage>
</organism>
<dbReference type="HAMAP" id="MF_01201">
    <property type="entry name" value="Ala_racemase"/>
    <property type="match status" value="1"/>
</dbReference>
<evidence type="ECO:0000256" key="4">
    <source>
        <dbReference type="ARBA" id="ARBA00013089"/>
    </source>
</evidence>
<evidence type="ECO:0000313" key="12">
    <source>
        <dbReference type="Proteomes" id="UP001144323"/>
    </source>
</evidence>
<dbReference type="SUPFAM" id="SSF50621">
    <property type="entry name" value="Alanine racemase C-terminal domain-like"/>
    <property type="match status" value="1"/>
</dbReference>
<dbReference type="InterPro" id="IPR000821">
    <property type="entry name" value="Ala_racemase"/>
</dbReference>
<dbReference type="PANTHER" id="PTHR30511:SF0">
    <property type="entry name" value="ALANINE RACEMASE, CATABOLIC-RELATED"/>
    <property type="match status" value="1"/>
</dbReference>
<dbReference type="Pfam" id="PF00842">
    <property type="entry name" value="Ala_racemase_C"/>
    <property type="match status" value="1"/>
</dbReference>
<comment type="caution">
    <text evidence="11">The sequence shown here is derived from an EMBL/GenBank/DDBJ whole genome shotgun (WGS) entry which is preliminary data.</text>
</comment>
<feature type="domain" description="Alanine racemase C-terminal" evidence="10">
    <location>
        <begin position="249"/>
        <end position="378"/>
    </location>
</feature>
<evidence type="ECO:0000256" key="7">
    <source>
        <dbReference type="HAMAP-Rule" id="MF_01201"/>
    </source>
</evidence>
<dbReference type="InterPro" id="IPR009006">
    <property type="entry name" value="Ala_racemase/Decarboxylase_C"/>
</dbReference>
<dbReference type="InterPro" id="IPR001608">
    <property type="entry name" value="Ala_racemase_N"/>
</dbReference>
<dbReference type="SMART" id="SM01005">
    <property type="entry name" value="Ala_racemase_C"/>
    <property type="match status" value="1"/>
</dbReference>
<dbReference type="Pfam" id="PF01168">
    <property type="entry name" value="Ala_racemase_N"/>
    <property type="match status" value="1"/>
</dbReference>
<keyword evidence="12" id="KW-1185">Reference proteome</keyword>
<evidence type="ECO:0000256" key="9">
    <source>
        <dbReference type="PIRSR" id="PIRSR600821-52"/>
    </source>
</evidence>
<comment type="function">
    <text evidence="7">Catalyzes the interconversion of L-alanine and D-alanine. May also act on other amino acids.</text>
</comment>
<dbReference type="Gene3D" id="2.40.37.10">
    <property type="entry name" value="Lyase, Ornithine Decarboxylase, Chain A, domain 1"/>
    <property type="match status" value="1"/>
</dbReference>
<feature type="modified residue" description="N6-(pyridoxal phosphate)lysine" evidence="7 8">
    <location>
        <position position="53"/>
    </location>
</feature>
<evidence type="ECO:0000259" key="10">
    <source>
        <dbReference type="SMART" id="SM01005"/>
    </source>
</evidence>
<dbReference type="CDD" id="cd00430">
    <property type="entry name" value="PLPDE_III_AR"/>
    <property type="match status" value="1"/>
</dbReference>
<protein>
    <recommendedName>
        <fullName evidence="4 7">Alanine racemase</fullName>
        <ecNumber evidence="4 7">5.1.1.1</ecNumber>
    </recommendedName>
</protein>
<comment type="pathway">
    <text evidence="7">Amino-acid biosynthesis; D-alanine biosynthesis; D-alanine from L-alanine: step 1/1.</text>
</comment>
<evidence type="ECO:0000256" key="3">
    <source>
        <dbReference type="ARBA" id="ARBA00007880"/>
    </source>
</evidence>
<accession>A0A9W6GU08</accession>
<keyword evidence="6 7" id="KW-0413">Isomerase</keyword>
<dbReference type="GO" id="GO:0030632">
    <property type="term" value="P:D-alanine biosynthetic process"/>
    <property type="evidence" value="ECO:0007669"/>
    <property type="project" value="UniProtKB-UniRule"/>
</dbReference>
<dbReference type="GO" id="GO:0030170">
    <property type="term" value="F:pyridoxal phosphate binding"/>
    <property type="evidence" value="ECO:0007669"/>
    <property type="project" value="UniProtKB-UniRule"/>
</dbReference>
<sequence>MGIVSTAERIDARTDPAEPVETGLLTVDLGALAGNWRKLASRAPGAECGAVVKADGYGLGQAAVMRALARAGCETFFVANLLEGETARALAPHADVYVFDGVAPGCGPRLAAAGLRPCIGSAAELAEWTALGAALGRRLEAAIHFDTGMNRLGFAPADASAVAEAAVGIEPTLIMSHFLSAQLPDAPVNARQIADFLAARAHFPGVAASMAASSGVFLPQRPHFDLLRPGYALYGGNPTPGAENPMTPVVSLSARIISLRALGVGETVGYDGVWAATRPTRAATIGAGYADGLPISATAAPGKAAGEAVVGGRRCAFIGRVSMDYIVLDVTEAPEARRGDWVELLGATIDIEELAGRARTIGYEVLTRLGRRYARRYVGG</sequence>
<dbReference type="Gene3D" id="3.20.20.10">
    <property type="entry name" value="Alanine racemase"/>
    <property type="match status" value="1"/>
</dbReference>
<dbReference type="PRINTS" id="PR00992">
    <property type="entry name" value="ALARACEMASE"/>
</dbReference>